<evidence type="ECO:0000313" key="4">
    <source>
        <dbReference type="EMBL" id="KAB0792833.1"/>
    </source>
</evidence>
<sequence>MARWYPIILTALVIYHGSFATTALDFEGKIVLVTGGSRGIGFGIASELLDSGVRGITIVSAHAGRGRSAAKSLNKKFGYGKVIFIPADVGDSNALEDAFKLSFAHWKGLDIVINNAGIVNEVNPKLAINTNIVN</sequence>
<organism evidence="4 5">
    <name type="scientific">Photinus pyralis</name>
    <name type="common">Common eastern firefly</name>
    <name type="synonym">Lampyris pyralis</name>
    <dbReference type="NCBI Taxonomy" id="7054"/>
    <lineage>
        <taxon>Eukaryota</taxon>
        <taxon>Metazoa</taxon>
        <taxon>Ecdysozoa</taxon>
        <taxon>Arthropoda</taxon>
        <taxon>Hexapoda</taxon>
        <taxon>Insecta</taxon>
        <taxon>Pterygota</taxon>
        <taxon>Neoptera</taxon>
        <taxon>Endopterygota</taxon>
        <taxon>Coleoptera</taxon>
        <taxon>Polyphaga</taxon>
        <taxon>Elateriformia</taxon>
        <taxon>Elateroidea</taxon>
        <taxon>Lampyridae</taxon>
        <taxon>Lampyrinae</taxon>
        <taxon>Photinus</taxon>
    </lineage>
</organism>
<dbReference type="GO" id="GO:0016616">
    <property type="term" value="F:oxidoreductase activity, acting on the CH-OH group of donors, NAD or NADP as acceptor"/>
    <property type="evidence" value="ECO:0007669"/>
    <property type="project" value="TreeGrafter"/>
</dbReference>
<dbReference type="Pfam" id="PF00106">
    <property type="entry name" value="adh_short"/>
    <property type="match status" value="1"/>
</dbReference>
<dbReference type="OrthoDB" id="417891at2759"/>
<dbReference type="InParanoid" id="A0A5N4A689"/>
<accession>A0A5N4A689</accession>
<feature type="signal peptide" evidence="3">
    <location>
        <begin position="1"/>
        <end position="20"/>
    </location>
</feature>
<evidence type="ECO:0000256" key="1">
    <source>
        <dbReference type="ARBA" id="ARBA00006484"/>
    </source>
</evidence>
<evidence type="ECO:0008006" key="6">
    <source>
        <dbReference type="Google" id="ProtNLM"/>
    </source>
</evidence>
<gene>
    <name evidence="4" type="ORF">PPYR_14792</name>
</gene>
<evidence type="ECO:0000256" key="2">
    <source>
        <dbReference type="ARBA" id="ARBA00023002"/>
    </source>
</evidence>
<dbReference type="Gene3D" id="3.40.50.720">
    <property type="entry name" value="NAD(P)-binding Rossmann-like Domain"/>
    <property type="match status" value="1"/>
</dbReference>
<dbReference type="EMBL" id="VVIM01000010">
    <property type="protein sequence ID" value="KAB0792833.1"/>
    <property type="molecule type" value="Genomic_DNA"/>
</dbReference>
<feature type="chain" id="PRO_5024283360" description="Ketoreductase (KR) domain-containing protein" evidence="3">
    <location>
        <begin position="21"/>
        <end position="134"/>
    </location>
</feature>
<dbReference type="PANTHER" id="PTHR44229">
    <property type="entry name" value="15-HYDROXYPROSTAGLANDIN DEHYDROGENASE [NAD(+)]"/>
    <property type="match status" value="1"/>
</dbReference>
<dbReference type="InterPro" id="IPR002347">
    <property type="entry name" value="SDR_fam"/>
</dbReference>
<dbReference type="Proteomes" id="UP000327044">
    <property type="component" value="Unassembled WGS sequence"/>
</dbReference>
<dbReference type="PRINTS" id="PR00081">
    <property type="entry name" value="GDHRDH"/>
</dbReference>
<dbReference type="InterPro" id="IPR036291">
    <property type="entry name" value="NAD(P)-bd_dom_sf"/>
</dbReference>
<evidence type="ECO:0000313" key="5">
    <source>
        <dbReference type="Proteomes" id="UP000327044"/>
    </source>
</evidence>
<dbReference type="AlphaFoldDB" id="A0A5N4A689"/>
<dbReference type="PANTHER" id="PTHR44229:SF8">
    <property type="entry name" value="ALCOHOL DEHYDROGENASE-RELATED"/>
    <property type="match status" value="1"/>
</dbReference>
<dbReference type="SUPFAM" id="SSF51735">
    <property type="entry name" value="NAD(P)-binding Rossmann-fold domains"/>
    <property type="match status" value="1"/>
</dbReference>
<reference evidence="4 5" key="1">
    <citation type="journal article" date="2018" name="Elife">
        <title>Firefly genomes illuminate parallel origins of bioluminescence in beetles.</title>
        <authorList>
            <person name="Fallon T.R."/>
            <person name="Lower S.E."/>
            <person name="Chang C.H."/>
            <person name="Bessho-Uehara M."/>
            <person name="Martin G.J."/>
            <person name="Bewick A.J."/>
            <person name="Behringer M."/>
            <person name="Debat H.J."/>
            <person name="Wong I."/>
            <person name="Day J.C."/>
            <person name="Suvorov A."/>
            <person name="Silva C.J."/>
            <person name="Stanger-Hall K.F."/>
            <person name="Hall D.W."/>
            <person name="Schmitz R.J."/>
            <person name="Nelson D.R."/>
            <person name="Lewis S.M."/>
            <person name="Shigenobu S."/>
            <person name="Bybee S.M."/>
            <person name="Larracuente A.M."/>
            <person name="Oba Y."/>
            <person name="Weng J.K."/>
        </authorList>
    </citation>
    <scope>NUCLEOTIDE SEQUENCE [LARGE SCALE GENOMIC DNA]</scope>
    <source>
        <strain evidence="4">1611_PpyrPB1</strain>
        <tissue evidence="4">Whole body</tissue>
    </source>
</reference>
<proteinExistence type="inferred from homology"/>
<keyword evidence="3" id="KW-0732">Signal</keyword>
<keyword evidence="5" id="KW-1185">Reference proteome</keyword>
<protein>
    <recommendedName>
        <fullName evidence="6">Ketoreductase (KR) domain-containing protein</fullName>
    </recommendedName>
</protein>
<comment type="similarity">
    <text evidence="1">Belongs to the short-chain dehydrogenases/reductases (SDR) family.</text>
</comment>
<comment type="caution">
    <text evidence="4">The sequence shown here is derived from an EMBL/GenBank/DDBJ whole genome shotgun (WGS) entry which is preliminary data.</text>
</comment>
<dbReference type="GO" id="GO:0005737">
    <property type="term" value="C:cytoplasm"/>
    <property type="evidence" value="ECO:0007669"/>
    <property type="project" value="TreeGrafter"/>
</dbReference>
<evidence type="ECO:0000256" key="3">
    <source>
        <dbReference type="SAM" id="SignalP"/>
    </source>
</evidence>
<name>A0A5N4A689_PHOPY</name>
<keyword evidence="2" id="KW-0560">Oxidoreductase</keyword>